<evidence type="ECO:0000313" key="3">
    <source>
        <dbReference type="Proteomes" id="UP000276991"/>
    </source>
</evidence>
<name>A0A498S1Q0_ACAVI</name>
<sequence>MNGDECFRGSYFVLAILFLNSGLTGISAILLGTKRLLDVADGEDFIDHHECVLNMPILLFSTYFLNGVSLLINSVERLCVVALPIYYYTNSIRINYALIVIQYTITIIAITVTAVASLIEPSRRISNFCMIQEVYSHHFFKALILLSSLASLMSVVIMVVVVVILKNSCGGTVSTGKYLRRGSFHRVANHCDLLRAFAYTEFPQHGCALYISSKGFSACCNSMFQIRTL</sequence>
<evidence type="ECO:0000313" key="2">
    <source>
        <dbReference type="EMBL" id="VBB25329.1"/>
    </source>
</evidence>
<dbReference type="Proteomes" id="UP000276991">
    <property type="component" value="Unassembled WGS sequence"/>
</dbReference>
<feature type="transmembrane region" description="Helical" evidence="1">
    <location>
        <begin position="12"/>
        <end position="33"/>
    </location>
</feature>
<feature type="transmembrane region" description="Helical" evidence="1">
    <location>
        <begin position="139"/>
        <end position="165"/>
    </location>
</feature>
<feature type="transmembrane region" description="Helical" evidence="1">
    <location>
        <begin position="96"/>
        <end position="119"/>
    </location>
</feature>
<protein>
    <recommendedName>
        <fullName evidence="4">G-protein coupled receptors family 1 profile domain-containing protein</fullName>
    </recommendedName>
</protein>
<keyword evidence="1" id="KW-0472">Membrane</keyword>
<accession>A0A498S1Q0</accession>
<keyword evidence="1" id="KW-0812">Transmembrane</keyword>
<feature type="transmembrane region" description="Helical" evidence="1">
    <location>
        <begin position="53"/>
        <end position="75"/>
    </location>
</feature>
<proteinExistence type="predicted"/>
<evidence type="ECO:0008006" key="4">
    <source>
        <dbReference type="Google" id="ProtNLM"/>
    </source>
</evidence>
<keyword evidence="1" id="KW-1133">Transmembrane helix</keyword>
<dbReference type="AlphaFoldDB" id="A0A498S1Q0"/>
<organism evidence="2 3">
    <name type="scientific">Acanthocheilonema viteae</name>
    <name type="common">Filarial nematode worm</name>
    <name type="synonym">Dipetalonema viteae</name>
    <dbReference type="NCBI Taxonomy" id="6277"/>
    <lineage>
        <taxon>Eukaryota</taxon>
        <taxon>Metazoa</taxon>
        <taxon>Ecdysozoa</taxon>
        <taxon>Nematoda</taxon>
        <taxon>Chromadorea</taxon>
        <taxon>Rhabditida</taxon>
        <taxon>Spirurina</taxon>
        <taxon>Spiruromorpha</taxon>
        <taxon>Filarioidea</taxon>
        <taxon>Onchocercidae</taxon>
        <taxon>Acanthocheilonema</taxon>
    </lineage>
</organism>
<dbReference type="EMBL" id="UPTC01000009">
    <property type="protein sequence ID" value="VBB25329.1"/>
    <property type="molecule type" value="Genomic_DNA"/>
</dbReference>
<gene>
    <name evidence="2" type="ORF">NAV_LOCUS159</name>
</gene>
<evidence type="ECO:0000256" key="1">
    <source>
        <dbReference type="SAM" id="Phobius"/>
    </source>
</evidence>
<keyword evidence="3" id="KW-1185">Reference proteome</keyword>
<dbReference type="OrthoDB" id="5869434at2759"/>
<reference evidence="2 3" key="1">
    <citation type="submission" date="2018-08" db="EMBL/GenBank/DDBJ databases">
        <authorList>
            <person name="Laetsch R D."/>
            <person name="Stevens L."/>
            <person name="Kumar S."/>
            <person name="Blaxter L. M."/>
        </authorList>
    </citation>
    <scope>NUCLEOTIDE SEQUENCE [LARGE SCALE GENOMIC DNA]</scope>
</reference>